<proteinExistence type="inferred from homology"/>
<keyword evidence="4" id="KW-0560">Oxidoreductase</keyword>
<dbReference type="SUPFAM" id="SSF54373">
    <property type="entry name" value="FAD-linked reductases, C-terminal domain"/>
    <property type="match status" value="1"/>
</dbReference>
<evidence type="ECO:0000256" key="6">
    <source>
        <dbReference type="SAM" id="Phobius"/>
    </source>
</evidence>
<evidence type="ECO:0000256" key="4">
    <source>
        <dbReference type="ARBA" id="ARBA00023002"/>
    </source>
</evidence>
<evidence type="ECO:0000313" key="8">
    <source>
        <dbReference type="EMBL" id="QDS76143.1"/>
    </source>
</evidence>
<dbReference type="PANTHER" id="PTHR13789:SF147">
    <property type="entry name" value="PUTATIVE (AFU_ORTHOLOGUE AFUA_2G01950)-RELATED"/>
    <property type="match status" value="1"/>
</dbReference>
<evidence type="ECO:0000256" key="3">
    <source>
        <dbReference type="ARBA" id="ARBA00022827"/>
    </source>
</evidence>
<dbReference type="STRING" id="50376.A0A517LKI0"/>
<keyword evidence="9" id="KW-1185">Reference proteome</keyword>
<gene>
    <name evidence="8" type="ORF">FKW77_007208</name>
</gene>
<sequence>MASRTGKPDRLKIGIVGAGLGGMMAAIAIAETGADVTILEAAAELGEIGAGIQMTPNVARLLRRYGVDKEIGENLVRFKEIHLRNADGTRAGYVLVSRMEEAAGEVWWLVHRHHLHQGLVSVARRFGCKFRIDARIISIQYQDISKPVKIGTQKDETYTFDMILGSDGVNGISRKTLFPEVIPTPPTNNSAYRAIVPYARLLADPETKSLVKEGLSMDVWMGNDAYIITYPISAGKDFNMVLSHHTPDPVSNVQSVGLAEVKEQYKNFDQRLRKVISMIDHPIRRWPLLVTGPLESWSSTCKRVVLMGDAAHSMTNHMAQGAATAMEDGVFLAGVLGAVVAETISLKTAIDLYEKERMPRVRRKQEVSFLNGEIWHLSGEAAKRRNAAMAAELGGDGSVQTRTSNLYGDPGMMREIYSYDAGAHAALALEKELRAREAVANKGWRKDVRKETYDNVVGWFADDRVEAKL</sequence>
<keyword evidence="5" id="KW-0503">Monooxygenase</keyword>
<feature type="transmembrane region" description="Helical" evidence="6">
    <location>
        <begin position="12"/>
        <end position="30"/>
    </location>
</feature>
<dbReference type="Pfam" id="PF01494">
    <property type="entry name" value="FAD_binding_3"/>
    <property type="match status" value="1"/>
</dbReference>
<keyword evidence="2" id="KW-0285">Flavoprotein</keyword>
<dbReference type="PRINTS" id="PR00420">
    <property type="entry name" value="RNGMNOXGNASE"/>
</dbReference>
<accession>A0A517LKI0</accession>
<dbReference type="PANTHER" id="PTHR13789">
    <property type="entry name" value="MONOOXYGENASE"/>
    <property type="match status" value="1"/>
</dbReference>
<keyword evidence="6" id="KW-1133">Transmembrane helix</keyword>
<dbReference type="EMBL" id="CP042198">
    <property type="protein sequence ID" value="QDS76143.1"/>
    <property type="molecule type" value="Genomic_DNA"/>
</dbReference>
<dbReference type="OrthoDB" id="16820at2759"/>
<keyword evidence="6" id="KW-0472">Membrane</keyword>
<evidence type="ECO:0000256" key="5">
    <source>
        <dbReference type="ARBA" id="ARBA00023033"/>
    </source>
</evidence>
<dbReference type="Proteomes" id="UP000316270">
    <property type="component" value="Chromosome 14"/>
</dbReference>
<dbReference type="GO" id="GO:0004497">
    <property type="term" value="F:monooxygenase activity"/>
    <property type="evidence" value="ECO:0007669"/>
    <property type="project" value="UniProtKB-KW"/>
</dbReference>
<keyword evidence="3" id="KW-0274">FAD</keyword>
<dbReference type="GO" id="GO:0071949">
    <property type="term" value="F:FAD binding"/>
    <property type="evidence" value="ECO:0007669"/>
    <property type="project" value="InterPro"/>
</dbReference>
<organism evidence="8 9">
    <name type="scientific">Venturia effusa</name>
    <dbReference type="NCBI Taxonomy" id="50376"/>
    <lineage>
        <taxon>Eukaryota</taxon>
        <taxon>Fungi</taxon>
        <taxon>Dikarya</taxon>
        <taxon>Ascomycota</taxon>
        <taxon>Pezizomycotina</taxon>
        <taxon>Dothideomycetes</taxon>
        <taxon>Pleosporomycetidae</taxon>
        <taxon>Venturiales</taxon>
        <taxon>Venturiaceae</taxon>
        <taxon>Venturia</taxon>
    </lineage>
</organism>
<evidence type="ECO:0000256" key="1">
    <source>
        <dbReference type="ARBA" id="ARBA00007992"/>
    </source>
</evidence>
<feature type="domain" description="FAD-binding" evidence="7">
    <location>
        <begin position="12"/>
        <end position="363"/>
    </location>
</feature>
<evidence type="ECO:0000256" key="2">
    <source>
        <dbReference type="ARBA" id="ARBA00022630"/>
    </source>
</evidence>
<reference evidence="8 9" key="1">
    <citation type="submission" date="2019-07" db="EMBL/GenBank/DDBJ databases">
        <title>Finished genome of Venturia effusa.</title>
        <authorList>
            <person name="Young C.A."/>
            <person name="Cox M.P."/>
            <person name="Ganley A.R.D."/>
            <person name="David W.J."/>
        </authorList>
    </citation>
    <scope>NUCLEOTIDE SEQUENCE [LARGE SCALE GENOMIC DNA]</scope>
    <source>
        <strain evidence="9">albino</strain>
    </source>
</reference>
<dbReference type="AlphaFoldDB" id="A0A517LKI0"/>
<comment type="similarity">
    <text evidence="1">Belongs to the paxM FAD-dependent monooxygenase family.</text>
</comment>
<dbReference type="InterPro" id="IPR036188">
    <property type="entry name" value="FAD/NAD-bd_sf"/>
</dbReference>
<keyword evidence="6" id="KW-0812">Transmembrane</keyword>
<dbReference type="InterPro" id="IPR050493">
    <property type="entry name" value="FAD-dep_Monooxygenase_BioMet"/>
</dbReference>
<protein>
    <recommendedName>
        <fullName evidence="7">FAD-binding domain-containing protein</fullName>
    </recommendedName>
</protein>
<evidence type="ECO:0000259" key="7">
    <source>
        <dbReference type="Pfam" id="PF01494"/>
    </source>
</evidence>
<dbReference type="SUPFAM" id="SSF51905">
    <property type="entry name" value="FAD/NAD(P)-binding domain"/>
    <property type="match status" value="1"/>
</dbReference>
<name>A0A517LKI0_9PEZI</name>
<evidence type="ECO:0000313" key="9">
    <source>
        <dbReference type="Proteomes" id="UP000316270"/>
    </source>
</evidence>
<dbReference type="InterPro" id="IPR002938">
    <property type="entry name" value="FAD-bd"/>
</dbReference>
<dbReference type="Gene3D" id="3.50.50.60">
    <property type="entry name" value="FAD/NAD(P)-binding domain"/>
    <property type="match status" value="1"/>
</dbReference>